<comment type="caution">
    <text evidence="1">The sequence shown here is derived from an EMBL/GenBank/DDBJ whole genome shotgun (WGS) entry which is preliminary data.</text>
</comment>
<dbReference type="Proteomes" id="UP001501083">
    <property type="component" value="Unassembled WGS sequence"/>
</dbReference>
<gene>
    <name evidence="1" type="ORF">GCM10025759_04910</name>
</gene>
<protein>
    <submittedName>
        <fullName evidence="1">Uncharacterized protein</fullName>
    </submittedName>
</protein>
<evidence type="ECO:0000313" key="2">
    <source>
        <dbReference type="Proteomes" id="UP001501083"/>
    </source>
</evidence>
<evidence type="ECO:0000313" key="1">
    <source>
        <dbReference type="EMBL" id="GAA5068792.1"/>
    </source>
</evidence>
<keyword evidence="2" id="KW-1185">Reference proteome</keyword>
<sequence>MRFRWEWAVAGLCDCRPRLAPGRLSRERQRLLRECWRCEKQRAQGESEVADLKSAATGGHSNLRRHAERGLCAGLMDAAAKLLNRDRGTLGTGAYDRVQAAVSLINSA</sequence>
<organism evidence="1 2">
    <name type="scientific">Lysobacter panacisoli</name>
    <dbReference type="NCBI Taxonomy" id="1255263"/>
    <lineage>
        <taxon>Bacteria</taxon>
        <taxon>Pseudomonadati</taxon>
        <taxon>Pseudomonadota</taxon>
        <taxon>Gammaproteobacteria</taxon>
        <taxon>Lysobacterales</taxon>
        <taxon>Lysobacteraceae</taxon>
        <taxon>Lysobacter</taxon>
    </lineage>
</organism>
<proteinExistence type="predicted"/>
<name>A0ABP9L061_9GAMM</name>
<reference evidence="2" key="1">
    <citation type="journal article" date="2019" name="Int. J. Syst. Evol. Microbiol.">
        <title>The Global Catalogue of Microorganisms (GCM) 10K type strain sequencing project: providing services to taxonomists for standard genome sequencing and annotation.</title>
        <authorList>
            <consortium name="The Broad Institute Genomics Platform"/>
            <consortium name="The Broad Institute Genome Sequencing Center for Infectious Disease"/>
            <person name="Wu L."/>
            <person name="Ma J."/>
        </authorList>
    </citation>
    <scope>NUCLEOTIDE SEQUENCE [LARGE SCALE GENOMIC DNA]</scope>
    <source>
        <strain evidence="2">JCM 19212</strain>
    </source>
</reference>
<accession>A0ABP9L061</accession>
<dbReference type="EMBL" id="BAABKY010000001">
    <property type="protein sequence ID" value="GAA5068792.1"/>
    <property type="molecule type" value="Genomic_DNA"/>
</dbReference>